<reference evidence="1 2" key="1">
    <citation type="journal article" date="2023" name="ISME J.">
        <title>Cultivation and genomic characterization of novel and ubiquitous marine nitrite-oxidizing bacteria from the Nitrospirales.</title>
        <authorList>
            <person name="Mueller A.J."/>
            <person name="Daebeler A."/>
            <person name="Herbold C.W."/>
            <person name="Kirkegaard R.H."/>
            <person name="Daims H."/>
        </authorList>
    </citation>
    <scope>NUCLEOTIDE SEQUENCE [LARGE SCALE GENOMIC DNA]</scope>
    <source>
        <strain evidence="1 2">EB</strain>
    </source>
</reference>
<dbReference type="EMBL" id="JAQOUE010000001">
    <property type="protein sequence ID" value="MDT7040881.1"/>
    <property type="molecule type" value="Genomic_DNA"/>
</dbReference>
<comment type="caution">
    <text evidence="1">The sequence shown here is derived from an EMBL/GenBank/DDBJ whole genome shotgun (WGS) entry which is preliminary data.</text>
</comment>
<evidence type="ECO:0000313" key="2">
    <source>
        <dbReference type="Proteomes" id="UP001250932"/>
    </source>
</evidence>
<sequence length="480" mass="52779">MALSLLIDAVERFGLVRPGTLTYTDELHTRSNLQCQLAVTKSGGVYWRPAVGEPVTLLDGATKIFGGSIERIRLDQPPGVDTRLFITVECVSWDQIADRRLVSKDYTQETVRDIVLDLMTEHLVDEGVSEASIDVGPVIERLPFNFKSVTEAFNEIAELVGFEWWIDADKGLHFVACGTEPAPSSFTSRAQYQTFQVTSERADYRNRQFVRAGQDKTEDRTEEFVGDSKRRTFNLSFPVAEKPSSLKINAGAEQTLGVRGIEGESTAQWFYQIGATELNHSQSETVLTASDTVTVIYKGFFPLLILSEDQIEITARAAVEGGTGVYEAIEDKQEIDSAIFALDLGAGLLRRKGLIPQTVLLSTLTAGFRAGQLVTITNADFGVNGDFLIARVEFGLLASEPPIFGYRLECLSGEAVGGWAEFWMRIANAGRKFVVRENEVLGPLIFNQEPLDATEDFTVQSQAAACGEVDVDEIGMAEVC</sequence>
<gene>
    <name evidence="1" type="ORF">PPG34_00880</name>
</gene>
<organism evidence="1 2">
    <name type="scientific">Candidatus Nitronereus thalassa</name>
    <dbReference type="NCBI Taxonomy" id="3020898"/>
    <lineage>
        <taxon>Bacteria</taxon>
        <taxon>Pseudomonadati</taxon>
        <taxon>Nitrospirota</taxon>
        <taxon>Nitrospiria</taxon>
        <taxon>Nitrospirales</taxon>
        <taxon>Nitrospiraceae</taxon>
        <taxon>Candidatus Nitronereus</taxon>
    </lineage>
</organism>
<proteinExistence type="predicted"/>
<name>A0ABU3K3C0_9BACT</name>
<evidence type="ECO:0008006" key="3">
    <source>
        <dbReference type="Google" id="ProtNLM"/>
    </source>
</evidence>
<evidence type="ECO:0000313" key="1">
    <source>
        <dbReference type="EMBL" id="MDT7040881.1"/>
    </source>
</evidence>
<accession>A0ABU3K3C0</accession>
<keyword evidence="2" id="KW-1185">Reference proteome</keyword>
<dbReference type="Proteomes" id="UP001250932">
    <property type="component" value="Unassembled WGS sequence"/>
</dbReference>
<dbReference type="SUPFAM" id="SSF69279">
    <property type="entry name" value="Phage tail proteins"/>
    <property type="match status" value="1"/>
</dbReference>
<protein>
    <recommendedName>
        <fullName evidence="3">Phage late control gene D protein (GPD)</fullName>
    </recommendedName>
</protein>
<dbReference type="RefSeq" id="WP_313831240.1">
    <property type="nucleotide sequence ID" value="NZ_JAQOUE010000001.1"/>
</dbReference>